<sequence>MTEIHACLCGEWVNLSADKNCKMGIHMTSPNIWWEENADIYSPITKTEANTMYQQDYIHIRYRGAEYRIHPIFIQVVYR</sequence>
<dbReference type="AlphaFoldDB" id="A0A380JYJ3"/>
<dbReference type="EMBL" id="UHFM01000006">
    <property type="protein sequence ID" value="SUN60047.1"/>
    <property type="molecule type" value="Genomic_DNA"/>
</dbReference>
<evidence type="ECO:0000313" key="1">
    <source>
        <dbReference type="EMBL" id="SUN56639.1"/>
    </source>
</evidence>
<evidence type="ECO:0000313" key="3">
    <source>
        <dbReference type="Proteomes" id="UP000254510"/>
    </source>
</evidence>
<evidence type="ECO:0000313" key="2">
    <source>
        <dbReference type="EMBL" id="SUN60047.1"/>
    </source>
</evidence>
<name>A0A380JYJ3_9STRE</name>
<dbReference type="Proteomes" id="UP000254510">
    <property type="component" value="Unassembled WGS sequence"/>
</dbReference>
<gene>
    <name evidence="1" type="ORF">NCTC13767_00029</name>
    <name evidence="2" type="ORF">NCTC13767_01726</name>
</gene>
<accession>A0A380JYJ3</accession>
<proteinExistence type="predicted"/>
<dbReference type="EMBL" id="UHFM01000002">
    <property type="protein sequence ID" value="SUN56639.1"/>
    <property type="molecule type" value="Genomic_DNA"/>
</dbReference>
<organism evidence="1 3">
    <name type="scientific">Streptococcus gallolyticus</name>
    <dbReference type="NCBI Taxonomy" id="315405"/>
    <lineage>
        <taxon>Bacteria</taxon>
        <taxon>Bacillati</taxon>
        <taxon>Bacillota</taxon>
        <taxon>Bacilli</taxon>
        <taxon>Lactobacillales</taxon>
        <taxon>Streptococcaceae</taxon>
        <taxon>Streptococcus</taxon>
    </lineage>
</organism>
<protein>
    <submittedName>
        <fullName evidence="1">ORF065</fullName>
    </submittedName>
</protein>
<reference evidence="1 3" key="1">
    <citation type="submission" date="2018-06" db="EMBL/GenBank/DDBJ databases">
        <authorList>
            <consortium name="Pathogen Informatics"/>
            <person name="Doyle S."/>
        </authorList>
    </citation>
    <scope>NUCLEOTIDE SEQUENCE [LARGE SCALE GENOMIC DNA]</scope>
    <source>
        <strain evidence="1 3">NCTC13767</strain>
    </source>
</reference>